<keyword evidence="1" id="KW-0812">Transmembrane</keyword>
<feature type="transmembrane region" description="Helical" evidence="1">
    <location>
        <begin position="55"/>
        <end position="74"/>
    </location>
</feature>
<feature type="non-terminal residue" evidence="2">
    <location>
        <position position="116"/>
    </location>
</feature>
<dbReference type="Proteomes" id="UP000291084">
    <property type="component" value="Chromosome 2"/>
</dbReference>
<evidence type="ECO:0000313" key="3">
    <source>
        <dbReference type="Proteomes" id="UP000291084"/>
    </source>
</evidence>
<protein>
    <submittedName>
        <fullName evidence="2">Uncharacterized protein</fullName>
    </submittedName>
</protein>
<proteinExistence type="predicted"/>
<evidence type="ECO:0000256" key="1">
    <source>
        <dbReference type="SAM" id="Phobius"/>
    </source>
</evidence>
<accession>A0A0S3RBN9</accession>
<organism evidence="2 3">
    <name type="scientific">Vigna angularis var. angularis</name>
    <dbReference type="NCBI Taxonomy" id="157739"/>
    <lineage>
        <taxon>Eukaryota</taxon>
        <taxon>Viridiplantae</taxon>
        <taxon>Streptophyta</taxon>
        <taxon>Embryophyta</taxon>
        <taxon>Tracheophyta</taxon>
        <taxon>Spermatophyta</taxon>
        <taxon>Magnoliopsida</taxon>
        <taxon>eudicotyledons</taxon>
        <taxon>Gunneridae</taxon>
        <taxon>Pentapetalae</taxon>
        <taxon>rosids</taxon>
        <taxon>fabids</taxon>
        <taxon>Fabales</taxon>
        <taxon>Fabaceae</taxon>
        <taxon>Papilionoideae</taxon>
        <taxon>50 kb inversion clade</taxon>
        <taxon>NPAAA clade</taxon>
        <taxon>indigoferoid/millettioid clade</taxon>
        <taxon>Phaseoleae</taxon>
        <taxon>Vigna</taxon>
    </lineage>
</organism>
<keyword evidence="1" id="KW-0472">Membrane</keyword>
<keyword evidence="1" id="KW-1133">Transmembrane helix</keyword>
<evidence type="ECO:0000313" key="2">
    <source>
        <dbReference type="EMBL" id="BAT77964.1"/>
    </source>
</evidence>
<reference evidence="2 3" key="1">
    <citation type="journal article" date="2015" name="Sci. Rep.">
        <title>The power of single molecule real-time sequencing technology in the de novo assembly of a eukaryotic genome.</title>
        <authorList>
            <person name="Sakai H."/>
            <person name="Naito K."/>
            <person name="Ogiso-Tanaka E."/>
            <person name="Takahashi Y."/>
            <person name="Iseki K."/>
            <person name="Muto C."/>
            <person name="Satou K."/>
            <person name="Teruya K."/>
            <person name="Shiroma A."/>
            <person name="Shimoji M."/>
            <person name="Hirano T."/>
            <person name="Itoh T."/>
            <person name="Kaga A."/>
            <person name="Tomooka N."/>
        </authorList>
    </citation>
    <scope>NUCLEOTIDE SEQUENCE [LARGE SCALE GENOMIC DNA]</scope>
    <source>
        <strain evidence="3">cv. Shumari</strain>
    </source>
</reference>
<gene>
    <name evidence="2" type="primary">Vigan.02G058200</name>
    <name evidence="2" type="ORF">VIGAN_02058200</name>
</gene>
<name>A0A0S3RBN9_PHAAN</name>
<dbReference type="AlphaFoldDB" id="A0A0S3RBN9"/>
<sequence length="116" mass="13999">MYVMDCLMIIICLFVKISSPLLVCVLVVCVFFCNDHSLGCEQMKRRYLWNKRWKMVMLQLSMLRIWISTTILSLENFQWSFVFKRPTLILFWISTTILSLENFQWSFVFKRPTLIL</sequence>
<dbReference type="EMBL" id="AP015035">
    <property type="protein sequence ID" value="BAT77964.1"/>
    <property type="molecule type" value="Genomic_DNA"/>
</dbReference>
<feature type="transmembrane region" description="Helical" evidence="1">
    <location>
        <begin position="6"/>
        <end position="34"/>
    </location>
</feature>
<keyword evidence="3" id="KW-1185">Reference proteome</keyword>
<feature type="transmembrane region" description="Helical" evidence="1">
    <location>
        <begin position="89"/>
        <end position="109"/>
    </location>
</feature>